<protein>
    <submittedName>
        <fullName evidence="1">Uncharacterized protein</fullName>
    </submittedName>
</protein>
<dbReference type="OrthoDB" id="9852211at2"/>
<reference evidence="1 2" key="1">
    <citation type="submission" date="2018-06" db="EMBL/GenBank/DDBJ databases">
        <title>Sphaerisporangium craniellae sp. nov., isolated from a marine sponge in the South China Sea.</title>
        <authorList>
            <person name="Li L."/>
        </authorList>
    </citation>
    <scope>NUCLEOTIDE SEQUENCE [LARGE SCALE GENOMIC DNA]</scope>
    <source>
        <strain evidence="1 2">CCTCC AA 208026</strain>
    </source>
</reference>
<dbReference type="AlphaFoldDB" id="A0A367FCY5"/>
<proteinExistence type="predicted"/>
<gene>
    <name evidence="1" type="ORF">DQ384_24230</name>
</gene>
<dbReference type="Proteomes" id="UP000253094">
    <property type="component" value="Unassembled WGS sequence"/>
</dbReference>
<dbReference type="EMBL" id="QOIL01000014">
    <property type="protein sequence ID" value="RCG28243.1"/>
    <property type="molecule type" value="Genomic_DNA"/>
</dbReference>
<evidence type="ECO:0000313" key="1">
    <source>
        <dbReference type="EMBL" id="RCG28243.1"/>
    </source>
</evidence>
<evidence type="ECO:0000313" key="2">
    <source>
        <dbReference type="Proteomes" id="UP000253094"/>
    </source>
</evidence>
<name>A0A367FCY5_9ACTN</name>
<sequence length="202" mass="21960">MTATIRLMPRGDNVAGNLMIRLPASEVVSTTLVVSSDTRDLPTLASVERIVDRLAGFGLVLADPGEGDRIARLVNKRFLPVPQENWEDQELSLKVVRASGEGEPEALRAVAALRVPVLNATDVVLRHGGAYGPVERRANEIRLVDELRQAVTTRKPVWVRFGGQALRFVATTVLTQLVDQLVGIPITDIIRSTLRGAGELSL</sequence>
<accession>A0A367FCY5</accession>
<organism evidence="1 2">
    <name type="scientific">Sphaerisporangium album</name>
    <dbReference type="NCBI Taxonomy" id="509200"/>
    <lineage>
        <taxon>Bacteria</taxon>
        <taxon>Bacillati</taxon>
        <taxon>Actinomycetota</taxon>
        <taxon>Actinomycetes</taxon>
        <taxon>Streptosporangiales</taxon>
        <taxon>Streptosporangiaceae</taxon>
        <taxon>Sphaerisporangium</taxon>
    </lineage>
</organism>
<keyword evidence="2" id="KW-1185">Reference proteome</keyword>
<comment type="caution">
    <text evidence="1">The sequence shown here is derived from an EMBL/GenBank/DDBJ whole genome shotgun (WGS) entry which is preliminary data.</text>
</comment>
<dbReference type="RefSeq" id="WP_114031155.1">
    <property type="nucleotide sequence ID" value="NZ_QOIL01000014.1"/>
</dbReference>